<organism evidence="1 2">
    <name type="scientific">Stylosanthes scabra</name>
    <dbReference type="NCBI Taxonomy" id="79078"/>
    <lineage>
        <taxon>Eukaryota</taxon>
        <taxon>Viridiplantae</taxon>
        <taxon>Streptophyta</taxon>
        <taxon>Embryophyta</taxon>
        <taxon>Tracheophyta</taxon>
        <taxon>Spermatophyta</taxon>
        <taxon>Magnoliopsida</taxon>
        <taxon>eudicotyledons</taxon>
        <taxon>Gunneridae</taxon>
        <taxon>Pentapetalae</taxon>
        <taxon>rosids</taxon>
        <taxon>fabids</taxon>
        <taxon>Fabales</taxon>
        <taxon>Fabaceae</taxon>
        <taxon>Papilionoideae</taxon>
        <taxon>50 kb inversion clade</taxon>
        <taxon>dalbergioids sensu lato</taxon>
        <taxon>Dalbergieae</taxon>
        <taxon>Pterocarpus clade</taxon>
        <taxon>Stylosanthes</taxon>
    </lineage>
</organism>
<protein>
    <submittedName>
        <fullName evidence="1">Uncharacterized protein</fullName>
    </submittedName>
</protein>
<reference evidence="1 2" key="1">
    <citation type="journal article" date="2023" name="Plants (Basel)">
        <title>Bridging the Gap: Combining Genomics and Transcriptomics Approaches to Understand Stylosanthes scabra, an Orphan Legume from the Brazilian Caatinga.</title>
        <authorList>
            <person name="Ferreira-Neto J.R.C."/>
            <person name="da Silva M.D."/>
            <person name="Binneck E."/>
            <person name="de Melo N.F."/>
            <person name="da Silva R.H."/>
            <person name="de Melo A.L.T.M."/>
            <person name="Pandolfi V."/>
            <person name="Bustamante F.O."/>
            <person name="Brasileiro-Vidal A.C."/>
            <person name="Benko-Iseppon A.M."/>
        </authorList>
    </citation>
    <scope>NUCLEOTIDE SEQUENCE [LARGE SCALE GENOMIC DNA]</scope>
    <source>
        <tissue evidence="1">Leaves</tissue>
    </source>
</reference>
<accession>A0ABU6SEB2</accession>
<gene>
    <name evidence="1" type="ORF">PIB30_038930</name>
</gene>
<proteinExistence type="predicted"/>
<sequence>MSVAGNLEYLGSDTRMSCPNPLSDLLILRIRLDADIHRGSADLIRSMCNPTTIFESFNGGLGRSVNDIGTNPFRPSVALRNRQLRSSTHFNT</sequence>
<comment type="caution">
    <text evidence="1">The sequence shown here is derived from an EMBL/GenBank/DDBJ whole genome shotgun (WGS) entry which is preliminary data.</text>
</comment>
<evidence type="ECO:0000313" key="1">
    <source>
        <dbReference type="EMBL" id="MED6134649.1"/>
    </source>
</evidence>
<keyword evidence="2" id="KW-1185">Reference proteome</keyword>
<dbReference type="Proteomes" id="UP001341840">
    <property type="component" value="Unassembled WGS sequence"/>
</dbReference>
<name>A0ABU6SEB2_9FABA</name>
<evidence type="ECO:0000313" key="2">
    <source>
        <dbReference type="Proteomes" id="UP001341840"/>
    </source>
</evidence>
<dbReference type="EMBL" id="JASCZI010060618">
    <property type="protein sequence ID" value="MED6134649.1"/>
    <property type="molecule type" value="Genomic_DNA"/>
</dbReference>